<dbReference type="InterPro" id="IPR003890">
    <property type="entry name" value="MIF4G-like_typ-3"/>
</dbReference>
<evidence type="ECO:0000256" key="3">
    <source>
        <dbReference type="ARBA" id="ARBA00022845"/>
    </source>
</evidence>
<protein>
    <submittedName>
        <fullName evidence="7">Polyadenylate-binding protein-interacting protein 1 isoform X1</fullName>
    </submittedName>
</protein>
<dbReference type="SMART" id="SM00543">
    <property type="entry name" value="MIF4G"/>
    <property type="match status" value="1"/>
</dbReference>
<dbReference type="Pfam" id="PF02854">
    <property type="entry name" value="MIF4G"/>
    <property type="match status" value="1"/>
</dbReference>
<dbReference type="OrthoDB" id="8171816at2759"/>
<keyword evidence="3" id="KW-0810">Translation regulation</keyword>
<dbReference type="GO" id="GO:0005737">
    <property type="term" value="C:cytoplasm"/>
    <property type="evidence" value="ECO:0007669"/>
    <property type="project" value="UniProtKB-SubCell"/>
</dbReference>
<sequence>MGDTKGPPVSLWTGPEEAGPLRRPKDSRNNTQDPGLEQKLSDKLNNSLTFTEDILSTSTLSVDAKEWFPPSHKAANDSSQLPSSSLQGRLLKIKTLKDNNPTADDQVSFNNENYIVEICNDDLQSLHEIIFRITQDPGEYDSALDVVQKVVEPYLEDVEFLGKLANLIVEQALLIPSFSYSAARLCLFMEEQSGLFKPGLVLLCQKKIDQLPYDQGLTLFLAELYAQQYAEEMYGTLLLKCLKNLVKVENCIQESGDFPNNLKVACQVLKLTGSLLDAHYTKDVDYIFDQLELSKNHLSDSLKSLVQCVVNLRSTNWGKTNANHIENNKITSQLGKDVNYQYNTEGVFYGPDGIELTLEERKWLDDMTDFCSDGSDTDLDLNPEMDEEMQIAYKQFLRQKNSS</sequence>
<dbReference type="PANTHER" id="PTHR23254:SF15">
    <property type="entry name" value="POLYADENYLATE-BINDING PROTEIN-INTERACTING PROTEIN 1"/>
    <property type="match status" value="1"/>
</dbReference>
<dbReference type="Gene3D" id="1.25.40.180">
    <property type="match status" value="1"/>
</dbReference>
<evidence type="ECO:0000313" key="7">
    <source>
        <dbReference type="RefSeq" id="XP_025833241.1"/>
    </source>
</evidence>
<proteinExistence type="predicted"/>
<dbReference type="Proteomes" id="UP000192223">
    <property type="component" value="Unplaced"/>
</dbReference>
<accession>A0A7F5RB88</accession>
<keyword evidence="6" id="KW-1185">Reference proteome</keyword>
<dbReference type="PANTHER" id="PTHR23254">
    <property type="entry name" value="EIF4G DOMAIN PROTEIN"/>
    <property type="match status" value="1"/>
</dbReference>
<dbReference type="InterPro" id="IPR016024">
    <property type="entry name" value="ARM-type_fold"/>
</dbReference>
<dbReference type="RefSeq" id="XP_025833241.1">
    <property type="nucleotide sequence ID" value="XM_025977456.1"/>
</dbReference>
<dbReference type="FunCoup" id="A0A7F5RB88">
    <property type="interactions" value="1459"/>
</dbReference>
<comment type="subcellular location">
    <subcellularLocation>
        <location evidence="1">Cytoplasm</location>
    </subcellularLocation>
</comment>
<dbReference type="SUPFAM" id="SSF48371">
    <property type="entry name" value="ARM repeat"/>
    <property type="match status" value="1"/>
</dbReference>
<dbReference type="GO" id="GO:0006446">
    <property type="term" value="P:regulation of translational initiation"/>
    <property type="evidence" value="ECO:0007669"/>
    <property type="project" value="TreeGrafter"/>
</dbReference>
<name>A0A7F5RB88_AGRPL</name>
<evidence type="ECO:0000313" key="6">
    <source>
        <dbReference type="Proteomes" id="UP000192223"/>
    </source>
</evidence>
<evidence type="ECO:0000256" key="4">
    <source>
        <dbReference type="SAM" id="MobiDB-lite"/>
    </source>
</evidence>
<dbReference type="InParanoid" id="A0A7F5RB88"/>
<organism evidence="6 7">
    <name type="scientific">Agrilus planipennis</name>
    <name type="common">Emerald ash borer</name>
    <name type="synonym">Agrilus marcopoli</name>
    <dbReference type="NCBI Taxonomy" id="224129"/>
    <lineage>
        <taxon>Eukaryota</taxon>
        <taxon>Metazoa</taxon>
        <taxon>Ecdysozoa</taxon>
        <taxon>Arthropoda</taxon>
        <taxon>Hexapoda</taxon>
        <taxon>Insecta</taxon>
        <taxon>Pterygota</taxon>
        <taxon>Neoptera</taxon>
        <taxon>Endopterygota</taxon>
        <taxon>Coleoptera</taxon>
        <taxon>Polyphaga</taxon>
        <taxon>Elateriformia</taxon>
        <taxon>Buprestoidea</taxon>
        <taxon>Buprestidae</taxon>
        <taxon>Agrilinae</taxon>
        <taxon>Agrilus</taxon>
    </lineage>
</organism>
<dbReference type="CTD" id="10605"/>
<reference evidence="7" key="1">
    <citation type="submission" date="2025-08" db="UniProtKB">
        <authorList>
            <consortium name="RefSeq"/>
        </authorList>
    </citation>
    <scope>IDENTIFICATION</scope>
    <source>
        <tissue evidence="7">Entire body</tissue>
    </source>
</reference>
<feature type="domain" description="MIF4G" evidence="5">
    <location>
        <begin position="123"/>
        <end position="316"/>
    </location>
</feature>
<evidence type="ECO:0000256" key="2">
    <source>
        <dbReference type="ARBA" id="ARBA00022490"/>
    </source>
</evidence>
<gene>
    <name evidence="7" type="primary">LOC108735196</name>
</gene>
<keyword evidence="2" id="KW-0963">Cytoplasm</keyword>
<dbReference type="AlphaFoldDB" id="A0A7F5RB88"/>
<evidence type="ECO:0000256" key="1">
    <source>
        <dbReference type="ARBA" id="ARBA00004496"/>
    </source>
</evidence>
<dbReference type="GO" id="GO:0003723">
    <property type="term" value="F:RNA binding"/>
    <property type="evidence" value="ECO:0007669"/>
    <property type="project" value="InterPro"/>
</dbReference>
<evidence type="ECO:0000259" key="5">
    <source>
        <dbReference type="SMART" id="SM00543"/>
    </source>
</evidence>
<dbReference type="GO" id="GO:0008494">
    <property type="term" value="F:translation activator activity"/>
    <property type="evidence" value="ECO:0007669"/>
    <property type="project" value="TreeGrafter"/>
</dbReference>
<feature type="compositionally biased region" description="Basic and acidic residues" evidence="4">
    <location>
        <begin position="19"/>
        <end position="28"/>
    </location>
</feature>
<dbReference type="InterPro" id="IPR051367">
    <property type="entry name" value="mRNA_TranslReg/HistoneTransl"/>
</dbReference>
<dbReference type="GeneID" id="108735196"/>
<feature type="region of interest" description="Disordered" evidence="4">
    <location>
        <begin position="1"/>
        <end position="44"/>
    </location>
</feature>